<dbReference type="PROSITE" id="PS50088">
    <property type="entry name" value="ANK_REPEAT"/>
    <property type="match status" value="2"/>
</dbReference>
<evidence type="ECO:0008006" key="7">
    <source>
        <dbReference type="Google" id="ProtNLM"/>
    </source>
</evidence>
<dbReference type="EMBL" id="MU864584">
    <property type="protein sequence ID" value="KAK4183033.1"/>
    <property type="molecule type" value="Genomic_DNA"/>
</dbReference>
<dbReference type="Pfam" id="PF12796">
    <property type="entry name" value="Ank_2"/>
    <property type="match status" value="1"/>
</dbReference>
<accession>A0AAN6WJ44</accession>
<feature type="domain" description="Nephrocystin 3-like N-terminal" evidence="4">
    <location>
        <begin position="296"/>
        <end position="345"/>
    </location>
</feature>
<sequence length="1271" mass="144059">MATITEGAFENSLGRFEAHLVKDPKAGEAFRKSVERFRERLTADEKNTFSMMTDLNNVKATIKTIQDKKGPEKRLPNFKRLDGILEGMKQVEELVAVFLNVSEFVAFVWGPVTLALVMASNHAKTLEVLINAYQDVGEFLSGLGQLDRLFQNYSGARQVLEDCFDDVLRFHQAAIEELTRPSWKKVADSVWPQLNKRFGPILKSLENRKKLLSDSKLSAAIEEIQNTRGTIEDKLDVLSKALETQSEETRRAQERLNSNVLEILRENKESIVSRLDSLNYNNEQDNAFEQVIDATSGCWILKEAAFENWVHGETRQDAILYLNGMPGSGKTTLVSQIIHDFESRIDDGAVLDLIQKRWESLRNPDVIPESFLKELGEDCILLQRRCWIVLDGLDECDQICPKNGTPESVRLINWFLEQILPDVESENGFVRLLISGQRDGHVDQVLSGFPSINLDTMEHHKHDIQLYTYRWAAEIRKRFNLDHTKEREIAEKVGIRAKGMFLYAKVVLHHLRDQESLADLKQELSQDNFPENLEAAYERVVVRILNQPNKYRQKTATTILGWLICSPRPLRWREIQSIFCINTETAACDIERKRVDNVKIPCGSLVELRSCEDFGHMAAESMIDLVHSRARRYLIQKGRFSLLGEHTKAAVFCTQYLASPPFHAEYTTDKILASALSGYYGLLDYAVTSWQGHVRYVTESNTDLDQGMRSKILESTKYFVATHSRKPTPVNTDDEDSKIPTGGIVLSSDESPGSSVDEALQDRVALIRQVIEHIEPGDLTVSFTELNGTGRYKCSRPRCHKFTEGFFSQQLRHSHILQHERPFNCGFTDCYAQTFGYSSKEDLDAHIKRAHSDSCETDTLFPVSKASKEKTVETIHDAARQGDLEQVKAFVNSGASIDTPLTKKSGKSPLLLATKAGHFEVCRYLIQQGANPLAALNEYSFSPLVRAMKRKDLELVKLYLSTVKDVDYNSAAYLIAHAVYSWNSSILDETLKFSTTHQPAKDMFPSVIRFMIYGASFSEDVQGIEAEPLQFKILVKQAFPSLFEPGSLRQRTPCTPFEKSELGYLQRILTNAESDQESLVYRAVSHKKLSFALLSVDFLDDKHLIAPSENQDTLLHALVCRDYTNPHSREQSQIILSRILEATNGAVTNMKDSGGNTPLHKATNCRDTELLTVLMQHTTNLDEENDFGQSPLERAIDSPSPFTVSLLINSGRINLGRTTRKGESMLEYAQRVEREFPQKVAQSVLRNTWYNKIIKQRQEVVSLLTQAMEGT</sequence>
<comment type="caution">
    <text evidence="5">The sequence shown here is derived from an EMBL/GenBank/DDBJ whole genome shotgun (WGS) entry which is preliminary data.</text>
</comment>
<keyword evidence="2" id="KW-0040">ANK repeat</keyword>
<evidence type="ECO:0000256" key="2">
    <source>
        <dbReference type="PROSITE-ProRule" id="PRU00023"/>
    </source>
</evidence>
<protein>
    <recommendedName>
        <fullName evidence="7">NACHT domain-containing protein</fullName>
    </recommendedName>
</protein>
<dbReference type="InterPro" id="IPR002110">
    <property type="entry name" value="Ankyrin_rpt"/>
</dbReference>
<gene>
    <name evidence="5" type="ORF">QBC35DRAFT_526351</name>
</gene>
<dbReference type="SMART" id="SM00248">
    <property type="entry name" value="ANK"/>
    <property type="match status" value="5"/>
</dbReference>
<keyword evidence="6" id="KW-1185">Reference proteome</keyword>
<evidence type="ECO:0000256" key="1">
    <source>
        <dbReference type="ARBA" id="ARBA00022737"/>
    </source>
</evidence>
<dbReference type="Pfam" id="PF24883">
    <property type="entry name" value="NPHP3_N"/>
    <property type="match status" value="1"/>
</dbReference>
<feature type="domain" description="DUF7708" evidence="3">
    <location>
        <begin position="89"/>
        <end position="216"/>
    </location>
</feature>
<evidence type="ECO:0000313" key="5">
    <source>
        <dbReference type="EMBL" id="KAK4183033.1"/>
    </source>
</evidence>
<organism evidence="5 6">
    <name type="scientific">Podospora australis</name>
    <dbReference type="NCBI Taxonomy" id="1536484"/>
    <lineage>
        <taxon>Eukaryota</taxon>
        <taxon>Fungi</taxon>
        <taxon>Dikarya</taxon>
        <taxon>Ascomycota</taxon>
        <taxon>Pezizomycotina</taxon>
        <taxon>Sordariomycetes</taxon>
        <taxon>Sordariomycetidae</taxon>
        <taxon>Sordariales</taxon>
        <taxon>Podosporaceae</taxon>
        <taxon>Podospora</taxon>
    </lineage>
</organism>
<dbReference type="Pfam" id="PF24809">
    <property type="entry name" value="DUF7708"/>
    <property type="match status" value="1"/>
</dbReference>
<dbReference type="Gene3D" id="1.25.40.20">
    <property type="entry name" value="Ankyrin repeat-containing domain"/>
    <property type="match status" value="2"/>
</dbReference>
<dbReference type="PANTHER" id="PTHR10039">
    <property type="entry name" value="AMELOGENIN"/>
    <property type="match status" value="1"/>
</dbReference>
<name>A0AAN6WJ44_9PEZI</name>
<evidence type="ECO:0000259" key="4">
    <source>
        <dbReference type="Pfam" id="PF24883"/>
    </source>
</evidence>
<reference evidence="5" key="1">
    <citation type="journal article" date="2023" name="Mol. Phylogenet. Evol.">
        <title>Genome-scale phylogeny and comparative genomics of the fungal order Sordariales.</title>
        <authorList>
            <person name="Hensen N."/>
            <person name="Bonometti L."/>
            <person name="Westerberg I."/>
            <person name="Brannstrom I.O."/>
            <person name="Guillou S."/>
            <person name="Cros-Aarteil S."/>
            <person name="Calhoun S."/>
            <person name="Haridas S."/>
            <person name="Kuo A."/>
            <person name="Mondo S."/>
            <person name="Pangilinan J."/>
            <person name="Riley R."/>
            <person name="LaButti K."/>
            <person name="Andreopoulos B."/>
            <person name="Lipzen A."/>
            <person name="Chen C."/>
            <person name="Yan M."/>
            <person name="Daum C."/>
            <person name="Ng V."/>
            <person name="Clum A."/>
            <person name="Steindorff A."/>
            <person name="Ohm R.A."/>
            <person name="Martin F."/>
            <person name="Silar P."/>
            <person name="Natvig D.O."/>
            <person name="Lalanne C."/>
            <person name="Gautier V."/>
            <person name="Ament-Velasquez S.L."/>
            <person name="Kruys A."/>
            <person name="Hutchinson M.I."/>
            <person name="Powell A.J."/>
            <person name="Barry K."/>
            <person name="Miller A.N."/>
            <person name="Grigoriev I.V."/>
            <person name="Debuchy R."/>
            <person name="Gladieux P."/>
            <person name="Hiltunen Thoren M."/>
            <person name="Johannesson H."/>
        </authorList>
    </citation>
    <scope>NUCLEOTIDE SEQUENCE</scope>
    <source>
        <strain evidence="5">PSN309</strain>
    </source>
</reference>
<dbReference type="InterPro" id="IPR056125">
    <property type="entry name" value="DUF7708"/>
</dbReference>
<dbReference type="Proteomes" id="UP001302126">
    <property type="component" value="Unassembled WGS sequence"/>
</dbReference>
<evidence type="ECO:0000313" key="6">
    <source>
        <dbReference type="Proteomes" id="UP001302126"/>
    </source>
</evidence>
<dbReference type="InterPro" id="IPR056884">
    <property type="entry name" value="NPHP3-like_N"/>
</dbReference>
<dbReference type="PANTHER" id="PTHR10039:SF14">
    <property type="entry name" value="NACHT DOMAIN-CONTAINING PROTEIN"/>
    <property type="match status" value="1"/>
</dbReference>
<proteinExistence type="predicted"/>
<keyword evidence="1" id="KW-0677">Repeat</keyword>
<dbReference type="InterPro" id="IPR036770">
    <property type="entry name" value="Ankyrin_rpt-contain_sf"/>
</dbReference>
<feature type="repeat" description="ANK" evidence="2">
    <location>
        <begin position="905"/>
        <end position="931"/>
    </location>
</feature>
<dbReference type="AlphaFoldDB" id="A0AAN6WJ44"/>
<dbReference type="SUPFAM" id="SSF48403">
    <property type="entry name" value="Ankyrin repeat"/>
    <property type="match status" value="1"/>
</dbReference>
<dbReference type="InterPro" id="IPR027417">
    <property type="entry name" value="P-loop_NTPase"/>
</dbReference>
<reference evidence="5" key="2">
    <citation type="submission" date="2023-05" db="EMBL/GenBank/DDBJ databases">
        <authorList>
            <consortium name="Lawrence Berkeley National Laboratory"/>
            <person name="Steindorff A."/>
            <person name="Hensen N."/>
            <person name="Bonometti L."/>
            <person name="Westerberg I."/>
            <person name="Brannstrom I.O."/>
            <person name="Guillou S."/>
            <person name="Cros-Aarteil S."/>
            <person name="Calhoun S."/>
            <person name="Haridas S."/>
            <person name="Kuo A."/>
            <person name="Mondo S."/>
            <person name="Pangilinan J."/>
            <person name="Riley R."/>
            <person name="Labutti K."/>
            <person name="Andreopoulos B."/>
            <person name="Lipzen A."/>
            <person name="Chen C."/>
            <person name="Yanf M."/>
            <person name="Daum C."/>
            <person name="Ng V."/>
            <person name="Clum A."/>
            <person name="Ohm R."/>
            <person name="Martin F."/>
            <person name="Silar P."/>
            <person name="Natvig D."/>
            <person name="Lalanne C."/>
            <person name="Gautier V."/>
            <person name="Ament-Velasquez S.L."/>
            <person name="Kruys A."/>
            <person name="Hutchinson M.I."/>
            <person name="Powell A.J."/>
            <person name="Barry K."/>
            <person name="Miller A.N."/>
            <person name="Grigoriev I.V."/>
            <person name="Debuchy R."/>
            <person name="Gladieux P."/>
            <person name="Thoren M.H."/>
            <person name="Johannesson H."/>
        </authorList>
    </citation>
    <scope>NUCLEOTIDE SEQUENCE</scope>
    <source>
        <strain evidence="5">PSN309</strain>
    </source>
</reference>
<dbReference type="Gene3D" id="3.40.50.300">
    <property type="entry name" value="P-loop containing nucleotide triphosphate hydrolases"/>
    <property type="match status" value="1"/>
</dbReference>
<dbReference type="PROSITE" id="PS50297">
    <property type="entry name" value="ANK_REP_REGION"/>
    <property type="match status" value="2"/>
</dbReference>
<feature type="repeat" description="ANK" evidence="2">
    <location>
        <begin position="1154"/>
        <end position="1186"/>
    </location>
</feature>
<evidence type="ECO:0000259" key="3">
    <source>
        <dbReference type="Pfam" id="PF24809"/>
    </source>
</evidence>
<dbReference type="SUPFAM" id="SSF52540">
    <property type="entry name" value="P-loop containing nucleoside triphosphate hydrolases"/>
    <property type="match status" value="2"/>
</dbReference>